<dbReference type="AlphaFoldDB" id="A0AAE3MDJ1"/>
<evidence type="ECO:0000256" key="1">
    <source>
        <dbReference type="SAM" id="Phobius"/>
    </source>
</evidence>
<dbReference type="RefSeq" id="WP_301199110.1">
    <property type="nucleotide sequence ID" value="NZ_JAPDPI010000015.1"/>
</dbReference>
<evidence type="ECO:0000313" key="2">
    <source>
        <dbReference type="EMBL" id="MCW3805744.1"/>
    </source>
</evidence>
<sequence>MKIIRVSPEIHDAFKKLCSREKKGITEGAELLINSALKKGTLKEVKQNVFNQIQSLDSTFRGWMKQQEKTHLRGISEDLLILSKRLKDVSTRTENEQLFKDSIATIENTTNKSLQHYESLLHEKIESRIELFNHLKKISKVLVVLIGLFFAINLSFQWLEDANRENSKNYKALREHCTKIEKVHKGIKILAPFDKKLEQARKSNDTKQKENVHKDN</sequence>
<accession>A0AAE3MDJ1</accession>
<evidence type="ECO:0000313" key="3">
    <source>
        <dbReference type="Proteomes" id="UP001207408"/>
    </source>
</evidence>
<keyword evidence="3" id="KW-1185">Reference proteome</keyword>
<name>A0AAE3MDJ1_9BACT</name>
<dbReference type="Proteomes" id="UP001207408">
    <property type="component" value="Unassembled WGS sequence"/>
</dbReference>
<protein>
    <submittedName>
        <fullName evidence="2">Uncharacterized protein</fullName>
    </submittedName>
</protein>
<reference evidence="2" key="1">
    <citation type="submission" date="2022-10" db="EMBL/GenBank/DDBJ databases">
        <authorList>
            <person name="Yu W.X."/>
        </authorList>
    </citation>
    <scope>NUCLEOTIDE SEQUENCE</scope>
    <source>
        <strain evidence="2">D04</strain>
    </source>
</reference>
<feature type="transmembrane region" description="Helical" evidence="1">
    <location>
        <begin position="141"/>
        <end position="159"/>
    </location>
</feature>
<gene>
    <name evidence="2" type="ORF">OM074_08890</name>
</gene>
<dbReference type="EMBL" id="JAPDPI010000015">
    <property type="protein sequence ID" value="MCW3805744.1"/>
    <property type="molecule type" value="Genomic_DNA"/>
</dbReference>
<keyword evidence="1" id="KW-1133">Transmembrane helix</keyword>
<comment type="caution">
    <text evidence="2">The sequence shown here is derived from an EMBL/GenBank/DDBJ whole genome shotgun (WGS) entry which is preliminary data.</text>
</comment>
<proteinExistence type="predicted"/>
<organism evidence="2 3">
    <name type="scientific">Plebeiibacterium marinum</name>
    <dbReference type="NCBI Taxonomy" id="2992111"/>
    <lineage>
        <taxon>Bacteria</taxon>
        <taxon>Pseudomonadati</taxon>
        <taxon>Bacteroidota</taxon>
        <taxon>Bacteroidia</taxon>
        <taxon>Marinilabiliales</taxon>
        <taxon>Marinilabiliaceae</taxon>
        <taxon>Plebeiibacterium</taxon>
    </lineage>
</organism>
<keyword evidence="1" id="KW-0812">Transmembrane</keyword>
<keyword evidence="1" id="KW-0472">Membrane</keyword>